<accession>A0A1Y2HCU3</accession>
<gene>
    <name evidence="1" type="ORF">BCR44DRAFT_1487151</name>
</gene>
<dbReference type="AlphaFoldDB" id="A0A1Y2HCU3"/>
<proteinExistence type="predicted"/>
<comment type="caution">
    <text evidence="1">The sequence shown here is derived from an EMBL/GenBank/DDBJ whole genome shotgun (WGS) entry which is preliminary data.</text>
</comment>
<evidence type="ECO:0000313" key="1">
    <source>
        <dbReference type="EMBL" id="ORZ32417.1"/>
    </source>
</evidence>
<sequence>MADGLATAVTSIQTTDATAARHADTAIKKRARLGPTPWPGAPGVKAAQLPALAVEPVDKAASDDEPVSVGAHPPLICLPIDPRPACEILPHELLIEVIQRCQPTYRSICICRSLKANRRIRISTHPSNRGLPSNGSQPWASNTTLWWTPYPDVPLLASCFIRTGQASQLHRLLFLASKNNILTALPANPTLSTWSPLMLDNRFFVCHCVFQLTRTLSETSLPFDVFLLLTALMEWSGPTIHAITETMPTSRLLFSDQYTPFRVPVIAMARKRILRDCAQAARPVAALDAISAIPAARGGIEYFPLSTKAKFVYGDFRAYFQGFDSKCLDVVASNHRARRKIGSIFASFCAHELDGDMDMPSVLAFIIIQPTIDYARVICGWVRKSSSASVDIELIPRLFEAAAQSGHSRMYFDSRNDIVGVAAVLVRCWSRRLDPDRVYARAMIDALVDTLCSTCQLPAWLESEVKDIISATFDIEVMTAVDRAEQFADLIPRDNLLFEIGNGRLDTHFPLGPLYLICPSVVKSRLETGLANKSLWVRALYAKDELAIAIPVADAIKTFLWAIGCLVHMADSAVLMKGMDKSGWKWREAMILVVTPVLFAAAVLLGGDALCDVTAACARAANSPPVNIEC</sequence>
<dbReference type="EMBL" id="MCFL01000046">
    <property type="protein sequence ID" value="ORZ32417.1"/>
    <property type="molecule type" value="Genomic_DNA"/>
</dbReference>
<organism evidence="1 2">
    <name type="scientific">Catenaria anguillulae PL171</name>
    <dbReference type="NCBI Taxonomy" id="765915"/>
    <lineage>
        <taxon>Eukaryota</taxon>
        <taxon>Fungi</taxon>
        <taxon>Fungi incertae sedis</taxon>
        <taxon>Blastocladiomycota</taxon>
        <taxon>Blastocladiomycetes</taxon>
        <taxon>Blastocladiales</taxon>
        <taxon>Catenariaceae</taxon>
        <taxon>Catenaria</taxon>
    </lineage>
</organism>
<reference evidence="1 2" key="1">
    <citation type="submission" date="2016-07" db="EMBL/GenBank/DDBJ databases">
        <title>Pervasive Adenine N6-methylation of Active Genes in Fungi.</title>
        <authorList>
            <consortium name="DOE Joint Genome Institute"/>
            <person name="Mondo S.J."/>
            <person name="Dannebaum R.O."/>
            <person name="Kuo R.C."/>
            <person name="Labutti K."/>
            <person name="Haridas S."/>
            <person name="Kuo A."/>
            <person name="Salamov A."/>
            <person name="Ahrendt S.R."/>
            <person name="Lipzen A."/>
            <person name="Sullivan W."/>
            <person name="Andreopoulos W.B."/>
            <person name="Clum A."/>
            <person name="Lindquist E."/>
            <person name="Daum C."/>
            <person name="Ramamoorthy G.K."/>
            <person name="Gryganskyi A."/>
            <person name="Culley D."/>
            <person name="Magnuson J.K."/>
            <person name="James T.Y."/>
            <person name="O'Malley M.A."/>
            <person name="Stajich J.E."/>
            <person name="Spatafora J.W."/>
            <person name="Visel A."/>
            <person name="Grigoriev I.V."/>
        </authorList>
    </citation>
    <scope>NUCLEOTIDE SEQUENCE [LARGE SCALE GENOMIC DNA]</scope>
    <source>
        <strain evidence="1 2">PL171</strain>
    </source>
</reference>
<name>A0A1Y2HCU3_9FUNG</name>
<keyword evidence="2" id="KW-1185">Reference proteome</keyword>
<evidence type="ECO:0000313" key="2">
    <source>
        <dbReference type="Proteomes" id="UP000193411"/>
    </source>
</evidence>
<dbReference type="Proteomes" id="UP000193411">
    <property type="component" value="Unassembled WGS sequence"/>
</dbReference>
<protein>
    <submittedName>
        <fullName evidence="1">Uncharacterized protein</fullName>
    </submittedName>
</protein>